<accession>A0A9Q3CJP0</accession>
<dbReference type="SUPFAM" id="SSF56672">
    <property type="entry name" value="DNA/RNA polymerases"/>
    <property type="match status" value="1"/>
</dbReference>
<evidence type="ECO:0000259" key="1">
    <source>
        <dbReference type="Pfam" id="PF07727"/>
    </source>
</evidence>
<evidence type="ECO:0000313" key="3">
    <source>
        <dbReference type="Proteomes" id="UP000765509"/>
    </source>
</evidence>
<comment type="caution">
    <text evidence="2">The sequence shown here is derived from an EMBL/GenBank/DDBJ whole genome shotgun (WGS) entry which is preliminary data.</text>
</comment>
<keyword evidence="3" id="KW-1185">Reference proteome</keyword>
<dbReference type="PANTHER" id="PTHR11439:SF467">
    <property type="entry name" value="INTEGRASE CATALYTIC DOMAIN-CONTAINING PROTEIN"/>
    <property type="match status" value="1"/>
</dbReference>
<gene>
    <name evidence="2" type="ORF">O181_024984</name>
</gene>
<protein>
    <recommendedName>
        <fullName evidence="1">Reverse transcriptase Ty1/copia-type domain-containing protein</fullName>
    </recommendedName>
</protein>
<sequence length="520" mass="58404">MPVEPTPVAYALPNVRQKTYQQALVLADSKQWVMEIHLEKQFLEKKNLWEVVSTPPKVHLLNTVWVFKRVFDGDGNLVKQKARLCAQGSSQIPGLEYCNTYAPTGAMAALRLILLVGLTHAWKIHHMDAKTAFLNSTLSEDIYLWPAAGLALSAGKCYHLKKSIYGLKQSPQCWYQELVPFFKSIDFIPSSVDGCLFISKKKGWPCLVHVHVDDMTIVSPNVSCFKKLITRCYEMKDLGPLQHTLGVKAVCLSDSLCFSQTSMIQKILVEFGMQNAHSVSTPMDSGVYLSAASDEDPSLFLALNVNYWCAVGLINYLAISTRPDLAFHVLLLSQHLEKPGIQNCWAFKRLLQYLIGTQHLGLTLSPTNIHIHTYANASYANCPSTRHFHTGLLVYLVEYKALYKGGQQILWFQQLLLDMSFSISSSTLSLLGDNQPSISLAKNPMSSNCTMHIDVKYHWLQEKLSLNLFTLSYVPTMAMHAYLLTKVLHFVENQGLVKHVCSSPLLSIELGGELHNNEKR</sequence>
<evidence type="ECO:0000313" key="2">
    <source>
        <dbReference type="EMBL" id="MBW0485269.1"/>
    </source>
</evidence>
<proteinExistence type="predicted"/>
<dbReference type="AlphaFoldDB" id="A0A9Q3CJP0"/>
<dbReference type="Pfam" id="PF07727">
    <property type="entry name" value="RVT_2"/>
    <property type="match status" value="1"/>
</dbReference>
<dbReference type="InterPro" id="IPR043502">
    <property type="entry name" value="DNA/RNA_pol_sf"/>
</dbReference>
<dbReference type="Proteomes" id="UP000765509">
    <property type="component" value="Unassembled WGS sequence"/>
</dbReference>
<dbReference type="PANTHER" id="PTHR11439">
    <property type="entry name" value="GAG-POL-RELATED RETROTRANSPOSON"/>
    <property type="match status" value="1"/>
</dbReference>
<feature type="domain" description="Reverse transcriptase Ty1/copia-type" evidence="1">
    <location>
        <begin position="47"/>
        <end position="283"/>
    </location>
</feature>
<dbReference type="CDD" id="cd09272">
    <property type="entry name" value="RNase_HI_RT_Ty1"/>
    <property type="match status" value="1"/>
</dbReference>
<organism evidence="2 3">
    <name type="scientific">Austropuccinia psidii MF-1</name>
    <dbReference type="NCBI Taxonomy" id="1389203"/>
    <lineage>
        <taxon>Eukaryota</taxon>
        <taxon>Fungi</taxon>
        <taxon>Dikarya</taxon>
        <taxon>Basidiomycota</taxon>
        <taxon>Pucciniomycotina</taxon>
        <taxon>Pucciniomycetes</taxon>
        <taxon>Pucciniales</taxon>
        <taxon>Sphaerophragmiaceae</taxon>
        <taxon>Austropuccinia</taxon>
    </lineage>
</organism>
<dbReference type="EMBL" id="AVOT02008084">
    <property type="protein sequence ID" value="MBW0485269.1"/>
    <property type="molecule type" value="Genomic_DNA"/>
</dbReference>
<reference evidence="2" key="1">
    <citation type="submission" date="2021-03" db="EMBL/GenBank/DDBJ databases">
        <title>Draft genome sequence of rust myrtle Austropuccinia psidii MF-1, a brazilian biotype.</title>
        <authorList>
            <person name="Quecine M.C."/>
            <person name="Pachon D.M.R."/>
            <person name="Bonatelli M.L."/>
            <person name="Correr F.H."/>
            <person name="Franceschini L.M."/>
            <person name="Leite T.F."/>
            <person name="Margarido G.R.A."/>
            <person name="Almeida C.A."/>
            <person name="Ferrarezi J.A."/>
            <person name="Labate C.A."/>
        </authorList>
    </citation>
    <scope>NUCLEOTIDE SEQUENCE</scope>
    <source>
        <strain evidence="2">MF-1</strain>
    </source>
</reference>
<dbReference type="InterPro" id="IPR013103">
    <property type="entry name" value="RVT_2"/>
</dbReference>
<name>A0A9Q3CJP0_9BASI</name>
<dbReference type="OrthoDB" id="2801217at2759"/>